<dbReference type="STRING" id="39482.ERS852491_03604"/>
<feature type="transmembrane region" description="Helical" evidence="1">
    <location>
        <begin position="155"/>
        <end position="173"/>
    </location>
</feature>
<keyword evidence="1" id="KW-0812">Transmembrane</keyword>
<keyword evidence="1" id="KW-0472">Membrane</keyword>
<feature type="transmembrane region" description="Helical" evidence="1">
    <location>
        <begin position="180"/>
        <end position="200"/>
    </location>
</feature>
<feature type="transmembrane region" description="Helical" evidence="1">
    <location>
        <begin position="83"/>
        <end position="104"/>
    </location>
</feature>
<dbReference type="Gene3D" id="1.10.1760.20">
    <property type="match status" value="1"/>
</dbReference>
<proteinExistence type="predicted"/>
<accession>A0A174IS62</accession>
<feature type="transmembrane region" description="Helical" evidence="1">
    <location>
        <begin position="32"/>
        <end position="53"/>
    </location>
</feature>
<dbReference type="Pfam" id="PF07155">
    <property type="entry name" value="ECF-ribofla_trS"/>
    <property type="match status" value="1"/>
</dbReference>
<organism evidence="2 3">
    <name type="scientific">Faecalicatena contorta</name>
    <dbReference type="NCBI Taxonomy" id="39482"/>
    <lineage>
        <taxon>Bacteria</taxon>
        <taxon>Bacillati</taxon>
        <taxon>Bacillota</taxon>
        <taxon>Clostridia</taxon>
        <taxon>Lachnospirales</taxon>
        <taxon>Lachnospiraceae</taxon>
        <taxon>Faecalicatena</taxon>
    </lineage>
</organism>
<sequence length="254" mass="28246">MRESDGIKNENTIVHADENLLENTLPYTKKRVAVWICLTAGVILLIVLGIRLMADRKYNLVSAMIVLIACGAFYLAYEKREGSIRRMVLLAVMTAISVVGRFIFGPIPFFKPVTAIVVLTGIYMGPESGFLVGSLSAVVSNIFFGQGPWTPFQMFSWGIIGMIAGFPGLRALLRHRMPLIFYGIFSGIAYSGLMDIWTVFSLEGGWNWYRYLGALATAVPVTITYCVSNVVFLMLTIKPIGEKMNRIQIKHGIF</sequence>
<name>A0A174IS62_9FIRM</name>
<evidence type="ECO:0000313" key="2">
    <source>
        <dbReference type="EMBL" id="CUO88198.1"/>
    </source>
</evidence>
<protein>
    <submittedName>
        <fullName evidence="2">Predicted membrane protein</fullName>
    </submittedName>
</protein>
<feature type="transmembrane region" description="Helical" evidence="1">
    <location>
        <begin position="212"/>
        <end position="237"/>
    </location>
</feature>
<dbReference type="GO" id="GO:0016020">
    <property type="term" value="C:membrane"/>
    <property type="evidence" value="ECO:0007669"/>
    <property type="project" value="InterPro"/>
</dbReference>
<dbReference type="RefSeq" id="WP_025655121.1">
    <property type="nucleotide sequence ID" value="NZ_BAAACT010000154.1"/>
</dbReference>
<dbReference type="GeneID" id="93333107"/>
<dbReference type="EMBL" id="CYZU01000040">
    <property type="protein sequence ID" value="CUO88198.1"/>
    <property type="molecule type" value="Genomic_DNA"/>
</dbReference>
<dbReference type="InterPro" id="IPR009825">
    <property type="entry name" value="ECF_substrate-spec-like"/>
</dbReference>
<feature type="transmembrane region" description="Helical" evidence="1">
    <location>
        <begin position="60"/>
        <end position="77"/>
    </location>
</feature>
<evidence type="ECO:0000313" key="3">
    <source>
        <dbReference type="Proteomes" id="UP000095544"/>
    </source>
</evidence>
<dbReference type="AlphaFoldDB" id="A0A174IS62"/>
<gene>
    <name evidence="2" type="ORF">ERS852491_03604</name>
</gene>
<evidence type="ECO:0000256" key="1">
    <source>
        <dbReference type="SAM" id="Phobius"/>
    </source>
</evidence>
<keyword evidence="1" id="KW-1133">Transmembrane helix</keyword>
<dbReference type="Proteomes" id="UP000095544">
    <property type="component" value="Unassembled WGS sequence"/>
</dbReference>
<reference evidence="2 3" key="1">
    <citation type="submission" date="2015-09" db="EMBL/GenBank/DDBJ databases">
        <authorList>
            <consortium name="Pathogen Informatics"/>
        </authorList>
    </citation>
    <scope>NUCLEOTIDE SEQUENCE [LARGE SCALE GENOMIC DNA]</scope>
    <source>
        <strain evidence="2 3">2789STDY5834876</strain>
    </source>
</reference>